<dbReference type="PANTHER" id="PTHR47545:SF2">
    <property type="entry name" value="CC-ADDING TRNA NUCLEOTIDYLTRANSFERASE"/>
    <property type="match status" value="1"/>
</dbReference>
<dbReference type="SUPFAM" id="SSF109604">
    <property type="entry name" value="HD-domain/PDEase-like"/>
    <property type="match status" value="1"/>
</dbReference>
<evidence type="ECO:0000313" key="4">
    <source>
        <dbReference type="Proteomes" id="UP001144256"/>
    </source>
</evidence>
<accession>A0A9W6DFY2</accession>
<evidence type="ECO:0000256" key="1">
    <source>
        <dbReference type="ARBA" id="ARBA00022741"/>
    </source>
</evidence>
<keyword evidence="4" id="KW-1185">Reference proteome</keyword>
<comment type="caution">
    <text evidence="3">The sequence shown here is derived from an EMBL/GenBank/DDBJ whole genome shotgun (WGS) entry which is preliminary data.</text>
</comment>
<feature type="domain" description="HD/PDEase" evidence="2">
    <location>
        <begin position="58"/>
        <end position="193"/>
    </location>
</feature>
<gene>
    <name evidence="3" type="ORF">SH1V18_42060</name>
</gene>
<dbReference type="RefSeq" id="WP_281819007.1">
    <property type="nucleotide sequence ID" value="NZ_BRLB01000020.1"/>
</dbReference>
<dbReference type="InterPro" id="IPR050124">
    <property type="entry name" value="tRNA_CCA-adding_enzyme"/>
</dbReference>
<dbReference type="InterPro" id="IPR006674">
    <property type="entry name" value="HD_domain"/>
</dbReference>
<dbReference type="CDD" id="cd00077">
    <property type="entry name" value="HDc"/>
    <property type="match status" value="1"/>
</dbReference>
<dbReference type="InterPro" id="IPR006675">
    <property type="entry name" value="HDIG_dom"/>
</dbReference>
<dbReference type="GO" id="GO:0000166">
    <property type="term" value="F:nucleotide binding"/>
    <property type="evidence" value="ECO:0007669"/>
    <property type="project" value="UniProtKB-KW"/>
</dbReference>
<dbReference type="SMART" id="SM00471">
    <property type="entry name" value="HDc"/>
    <property type="match status" value="1"/>
</dbReference>
<dbReference type="Gene3D" id="1.10.3090.10">
    <property type="entry name" value="cca-adding enzyme, domain 2"/>
    <property type="match status" value="1"/>
</dbReference>
<dbReference type="Proteomes" id="UP001144256">
    <property type="component" value="Unassembled WGS sequence"/>
</dbReference>
<evidence type="ECO:0000259" key="2">
    <source>
        <dbReference type="SMART" id="SM00471"/>
    </source>
</evidence>
<dbReference type="InterPro" id="IPR003607">
    <property type="entry name" value="HD/PDEase_dom"/>
</dbReference>
<sequence length="240" mass="28409">MKNLNNLFDEFNYHLLNDIKPSNYFDRMLLEEKKIYNNSPLKILIDLRKIQQNPKYHPEGNVYNHTMEVVDRAARIKTLSSDDRIFMWAALLHDVGKITTTKIRKGRITSYDHDRQGENIARNFLLDYTHDTIFINKVVKMVRWHMQPLFICKELPFAEIENMIKETSVTDIACISLCDRLGRGTMSIEETNKQMNFIIKFLNICYERNIDEKEKARIGIVKNYLINEINEIKDASKIQF</sequence>
<keyword evidence="1" id="KW-0547">Nucleotide-binding</keyword>
<dbReference type="EMBL" id="BRLB01000020">
    <property type="protein sequence ID" value="GKX31726.1"/>
    <property type="molecule type" value="Genomic_DNA"/>
</dbReference>
<evidence type="ECO:0000313" key="3">
    <source>
        <dbReference type="EMBL" id="GKX31726.1"/>
    </source>
</evidence>
<dbReference type="NCBIfam" id="TIGR00277">
    <property type="entry name" value="HDIG"/>
    <property type="match status" value="1"/>
</dbReference>
<dbReference type="Pfam" id="PF01966">
    <property type="entry name" value="HD"/>
    <property type="match status" value="1"/>
</dbReference>
<dbReference type="PANTHER" id="PTHR47545">
    <property type="entry name" value="MULTIFUNCTIONAL CCA PROTEIN"/>
    <property type="match status" value="1"/>
</dbReference>
<reference evidence="3" key="1">
    <citation type="submission" date="2022-06" db="EMBL/GenBank/DDBJ databases">
        <title>Vallitalea longa sp. nov., an anaerobic bacterium isolated from marine sediment.</title>
        <authorList>
            <person name="Hirano S."/>
            <person name="Terahara T."/>
            <person name="Mori K."/>
            <person name="Hamada M."/>
            <person name="Matsumoto R."/>
            <person name="Kobayashi T."/>
        </authorList>
    </citation>
    <scope>NUCLEOTIDE SEQUENCE</scope>
    <source>
        <strain evidence="3">SH18-1</strain>
    </source>
</reference>
<name>A0A9W6DFY2_9FIRM</name>
<dbReference type="AlphaFoldDB" id="A0A9W6DFY2"/>
<proteinExistence type="predicted"/>
<protein>
    <submittedName>
        <fullName evidence="3">Phosphohydrolase</fullName>
    </submittedName>
</protein>
<organism evidence="3 4">
    <name type="scientific">Vallitalea longa</name>
    <dbReference type="NCBI Taxonomy" id="2936439"/>
    <lineage>
        <taxon>Bacteria</taxon>
        <taxon>Bacillati</taxon>
        <taxon>Bacillota</taxon>
        <taxon>Clostridia</taxon>
        <taxon>Lachnospirales</taxon>
        <taxon>Vallitaleaceae</taxon>
        <taxon>Vallitalea</taxon>
    </lineage>
</organism>